<sequence>MRAIKNWFFTAVLALIATAAYSQGTVSGTVIDGDLNQPLPGANVTLKGTSVGTSADFDGKFTLNVSQNSGTLVITYIGFIRKEVAFTLSGGKANVGRITLQPDAQELEGVVVTGIMDVARDRQTPVAVSTIKATEIQEKLGSQEFPEILKSTPSVYTTKQGGGFGDSRINIRGFDQRNTAVMINGMPINDMENGWVYWSNWAGLSDVTSAMQVQRGLGSSKLAISSVGGTINVITKSADKKEGGSVSTSVGNDNYLKMMTSYNTGLMDNGLSVSALMSRTAGDGYVDGTAFEGYNYFLAIGYNPNDKHSLQLMTTGAPQWHHQRSFAPSLNDYINFNDGVNPDRKYNADWGYLDGKEFSMVRNFYHKPVASLNWDWNISDKSILSTVIYASWGRGGGTGEIGTIQGRRSYDSRLKTENGLVDLELIRAYNTGQTVVDANGAVLTRTMTNGMYVNTGNGDRTAANGITRRASMNSHNWYGLVANMSNKLSESLKFDFGVDLRTYEGLHYRRVNDRLGADVYMDNDNINQPNRMLYETYTASPYWWVFGNPDDEEKIDYHNDGQVRWSGIFGQLEYSKDNLSAFVQFSGSNQGFKRLEYFIRPTAERESDWENILGGNIKGGANYNIDDNHNVFFNAGFYSKQPIFDGVFINFDNIVNPNLVNEKILGLEAGYGFRSNYFNANVNLYRTSWKDRFESRSVTQTDGQGNELFRGVANYSGIEQVHMGVEIDAVARPSEFFTLEGMLSIGNWEYKGNVLGDVFDEDQQFVGQSELILEGVKVGDAAQFTTRLAAIVEPVERLKFDASWYYANNLYASYNVFDFRDLNSDGKPDNDGFLLKLPSYSLFDAGMSYKMLVGKDKEKSVNFRINVNNIADETYISEARSNRAPDADSSRNWNGINRANQVYFGWGRTWNFSLRYNF</sequence>
<evidence type="ECO:0000256" key="5">
    <source>
        <dbReference type="ARBA" id="ARBA00022729"/>
    </source>
</evidence>
<dbReference type="STRING" id="946077.W5A_01605"/>
<dbReference type="EMBL" id="AJJU01000002">
    <property type="protein sequence ID" value="EID76678.1"/>
    <property type="molecule type" value="Genomic_DNA"/>
</dbReference>
<feature type="signal peptide" evidence="10">
    <location>
        <begin position="1"/>
        <end position="22"/>
    </location>
</feature>
<dbReference type="Gene3D" id="2.170.130.10">
    <property type="entry name" value="TonB-dependent receptor, plug domain"/>
    <property type="match status" value="1"/>
</dbReference>
<keyword evidence="6" id="KW-0798">TonB box</keyword>
<organism evidence="12 13">
    <name type="scientific">Imtechella halotolerans K1</name>
    <dbReference type="NCBI Taxonomy" id="946077"/>
    <lineage>
        <taxon>Bacteria</taxon>
        <taxon>Pseudomonadati</taxon>
        <taxon>Bacteroidota</taxon>
        <taxon>Flavobacteriia</taxon>
        <taxon>Flavobacteriales</taxon>
        <taxon>Flavobacteriaceae</taxon>
        <taxon>Imtechella</taxon>
    </lineage>
</organism>
<dbReference type="OrthoDB" id="9761152at2"/>
<dbReference type="GO" id="GO:0015344">
    <property type="term" value="F:siderophore uptake transmembrane transporter activity"/>
    <property type="evidence" value="ECO:0007669"/>
    <property type="project" value="TreeGrafter"/>
</dbReference>
<name>I0WJW2_9FLAO</name>
<gene>
    <name evidence="12" type="ORF">W5A_01605</name>
</gene>
<dbReference type="eggNOG" id="COG4772">
    <property type="taxonomic scope" value="Bacteria"/>
</dbReference>
<keyword evidence="4 9" id="KW-0812">Transmembrane</keyword>
<feature type="chain" id="PRO_5003636212" evidence="10">
    <location>
        <begin position="23"/>
        <end position="918"/>
    </location>
</feature>
<dbReference type="AlphaFoldDB" id="I0WJW2"/>
<evidence type="ECO:0000259" key="11">
    <source>
        <dbReference type="Pfam" id="PF07715"/>
    </source>
</evidence>
<dbReference type="GO" id="GO:0044718">
    <property type="term" value="P:siderophore transmembrane transport"/>
    <property type="evidence" value="ECO:0007669"/>
    <property type="project" value="TreeGrafter"/>
</dbReference>
<evidence type="ECO:0000313" key="13">
    <source>
        <dbReference type="Proteomes" id="UP000005938"/>
    </source>
</evidence>
<evidence type="ECO:0000256" key="2">
    <source>
        <dbReference type="ARBA" id="ARBA00022448"/>
    </source>
</evidence>
<dbReference type="Pfam" id="PF07715">
    <property type="entry name" value="Plug"/>
    <property type="match status" value="1"/>
</dbReference>
<dbReference type="InterPro" id="IPR010917">
    <property type="entry name" value="TonB_rcpt_CS"/>
</dbReference>
<dbReference type="SUPFAM" id="SSF49464">
    <property type="entry name" value="Carboxypeptidase regulatory domain-like"/>
    <property type="match status" value="1"/>
</dbReference>
<dbReference type="InterPro" id="IPR012910">
    <property type="entry name" value="Plug_dom"/>
</dbReference>
<dbReference type="PATRIC" id="fig|946077.3.peg.330"/>
<comment type="caution">
    <text evidence="12">The sequence shown here is derived from an EMBL/GenBank/DDBJ whole genome shotgun (WGS) entry which is preliminary data.</text>
</comment>
<evidence type="ECO:0000256" key="8">
    <source>
        <dbReference type="ARBA" id="ARBA00023237"/>
    </source>
</evidence>
<protein>
    <submittedName>
        <fullName evidence="12">TonB-dependent outer membrane receptor protein</fullName>
    </submittedName>
</protein>
<dbReference type="InterPro" id="IPR036942">
    <property type="entry name" value="Beta-barrel_TonB_sf"/>
</dbReference>
<feature type="domain" description="TonB-dependent receptor plug" evidence="11">
    <location>
        <begin position="122"/>
        <end position="230"/>
    </location>
</feature>
<dbReference type="InterPro" id="IPR039426">
    <property type="entry name" value="TonB-dep_rcpt-like"/>
</dbReference>
<evidence type="ECO:0000256" key="7">
    <source>
        <dbReference type="ARBA" id="ARBA00023136"/>
    </source>
</evidence>
<keyword evidence="8 9" id="KW-0998">Cell outer membrane</keyword>
<dbReference type="PANTHER" id="PTHR30069">
    <property type="entry name" value="TONB-DEPENDENT OUTER MEMBRANE RECEPTOR"/>
    <property type="match status" value="1"/>
</dbReference>
<keyword evidence="2 9" id="KW-0813">Transport</keyword>
<keyword evidence="5 10" id="KW-0732">Signal</keyword>
<keyword evidence="7 9" id="KW-0472">Membrane</keyword>
<evidence type="ECO:0000256" key="9">
    <source>
        <dbReference type="PROSITE-ProRule" id="PRU01360"/>
    </source>
</evidence>
<dbReference type="InterPro" id="IPR008969">
    <property type="entry name" value="CarboxyPept-like_regulatory"/>
</dbReference>
<dbReference type="PANTHER" id="PTHR30069:SF50">
    <property type="entry name" value="TONB-DEPENDENT RECEPTOR HI_1217-RELATED"/>
    <property type="match status" value="1"/>
</dbReference>
<dbReference type="Gene3D" id="2.40.170.20">
    <property type="entry name" value="TonB-dependent receptor, beta-barrel domain"/>
    <property type="match status" value="1"/>
</dbReference>
<proteinExistence type="inferred from homology"/>
<accession>I0WJW2</accession>
<dbReference type="Pfam" id="PF13715">
    <property type="entry name" value="CarbopepD_reg_2"/>
    <property type="match status" value="1"/>
</dbReference>
<evidence type="ECO:0000256" key="6">
    <source>
        <dbReference type="ARBA" id="ARBA00023077"/>
    </source>
</evidence>
<evidence type="ECO:0000256" key="1">
    <source>
        <dbReference type="ARBA" id="ARBA00004571"/>
    </source>
</evidence>
<keyword evidence="13" id="KW-1185">Reference proteome</keyword>
<dbReference type="InterPro" id="IPR037066">
    <property type="entry name" value="Plug_dom_sf"/>
</dbReference>
<keyword evidence="3 9" id="KW-1134">Transmembrane beta strand</keyword>
<reference evidence="12 13" key="1">
    <citation type="journal article" date="2012" name="J. Bacteriol.">
        <title>Genome Sequence of the Halotolerant Bacterium Imtechella halotolerans K1T.</title>
        <authorList>
            <person name="Kumar S."/>
            <person name="Vikram S."/>
            <person name="Subramanian S."/>
            <person name="Raghava G.P."/>
            <person name="Pinnaka A.K."/>
        </authorList>
    </citation>
    <scope>NUCLEOTIDE SEQUENCE [LARGE SCALE GENOMIC DNA]</scope>
    <source>
        <strain evidence="12 13">K1</strain>
    </source>
</reference>
<dbReference type="Gene3D" id="2.60.40.1120">
    <property type="entry name" value="Carboxypeptidase-like, regulatory domain"/>
    <property type="match status" value="1"/>
</dbReference>
<dbReference type="SUPFAM" id="SSF56935">
    <property type="entry name" value="Porins"/>
    <property type="match status" value="1"/>
</dbReference>
<dbReference type="GO" id="GO:0009279">
    <property type="term" value="C:cell outer membrane"/>
    <property type="evidence" value="ECO:0007669"/>
    <property type="project" value="UniProtKB-SubCell"/>
</dbReference>
<evidence type="ECO:0000256" key="4">
    <source>
        <dbReference type="ARBA" id="ARBA00022692"/>
    </source>
</evidence>
<keyword evidence="12" id="KW-0675">Receptor</keyword>
<dbReference type="PROSITE" id="PS52016">
    <property type="entry name" value="TONB_DEPENDENT_REC_3"/>
    <property type="match status" value="1"/>
</dbReference>
<comment type="subcellular location">
    <subcellularLocation>
        <location evidence="1 9">Cell outer membrane</location>
        <topology evidence="1 9">Multi-pass membrane protein</topology>
    </subcellularLocation>
</comment>
<evidence type="ECO:0000313" key="12">
    <source>
        <dbReference type="EMBL" id="EID76678.1"/>
    </source>
</evidence>
<dbReference type="RefSeq" id="WP_008236703.1">
    <property type="nucleotide sequence ID" value="NZ_AJJU01000002.1"/>
</dbReference>
<dbReference type="PROSITE" id="PS01156">
    <property type="entry name" value="TONB_DEPENDENT_REC_2"/>
    <property type="match status" value="1"/>
</dbReference>
<comment type="similarity">
    <text evidence="9">Belongs to the TonB-dependent receptor family.</text>
</comment>
<dbReference type="Proteomes" id="UP000005938">
    <property type="component" value="Unassembled WGS sequence"/>
</dbReference>
<evidence type="ECO:0000256" key="3">
    <source>
        <dbReference type="ARBA" id="ARBA00022452"/>
    </source>
</evidence>
<evidence type="ECO:0000256" key="10">
    <source>
        <dbReference type="SAM" id="SignalP"/>
    </source>
</evidence>